<reference evidence="3 4" key="2">
    <citation type="submission" date="2019-11" db="EMBL/GenBank/DDBJ databases">
        <title>A de novo genome assembly of a pear dwarfing rootstock.</title>
        <authorList>
            <person name="Wang F."/>
            <person name="Wang J."/>
            <person name="Li S."/>
            <person name="Zhang Y."/>
            <person name="Fang M."/>
            <person name="Ma L."/>
            <person name="Zhao Y."/>
            <person name="Jiang S."/>
        </authorList>
    </citation>
    <scope>NUCLEOTIDE SEQUENCE [LARGE SCALE GENOMIC DNA]</scope>
    <source>
        <strain evidence="3">S2</strain>
        <tissue evidence="3">Leaf</tissue>
    </source>
</reference>
<dbReference type="OrthoDB" id="1750978at2759"/>
<evidence type="ECO:0000256" key="1">
    <source>
        <dbReference type="SAM" id="MobiDB-lite"/>
    </source>
</evidence>
<evidence type="ECO:0000313" key="4">
    <source>
        <dbReference type="Proteomes" id="UP000327157"/>
    </source>
</evidence>
<evidence type="ECO:0000313" key="3">
    <source>
        <dbReference type="EMBL" id="KAB2619948.1"/>
    </source>
</evidence>
<keyword evidence="2" id="KW-0472">Membrane</keyword>
<keyword evidence="4" id="KW-1185">Reference proteome</keyword>
<feature type="region of interest" description="Disordered" evidence="1">
    <location>
        <begin position="380"/>
        <end position="418"/>
    </location>
</feature>
<name>A0A5N5GXA7_9ROSA</name>
<feature type="transmembrane region" description="Helical" evidence="2">
    <location>
        <begin position="572"/>
        <end position="593"/>
    </location>
</feature>
<organism evidence="3 4">
    <name type="scientific">Pyrus ussuriensis x Pyrus communis</name>
    <dbReference type="NCBI Taxonomy" id="2448454"/>
    <lineage>
        <taxon>Eukaryota</taxon>
        <taxon>Viridiplantae</taxon>
        <taxon>Streptophyta</taxon>
        <taxon>Embryophyta</taxon>
        <taxon>Tracheophyta</taxon>
        <taxon>Spermatophyta</taxon>
        <taxon>Magnoliopsida</taxon>
        <taxon>eudicotyledons</taxon>
        <taxon>Gunneridae</taxon>
        <taxon>Pentapetalae</taxon>
        <taxon>rosids</taxon>
        <taxon>fabids</taxon>
        <taxon>Rosales</taxon>
        <taxon>Rosaceae</taxon>
        <taxon>Amygdaloideae</taxon>
        <taxon>Maleae</taxon>
        <taxon>Pyrus</taxon>
    </lineage>
</organism>
<dbReference type="AlphaFoldDB" id="A0A5N5GXA7"/>
<keyword evidence="2" id="KW-0812">Transmembrane</keyword>
<reference evidence="3 4" key="1">
    <citation type="submission" date="2019-09" db="EMBL/GenBank/DDBJ databases">
        <authorList>
            <person name="Ou C."/>
        </authorList>
    </citation>
    <scope>NUCLEOTIDE SEQUENCE [LARGE SCALE GENOMIC DNA]</scope>
    <source>
        <strain evidence="3">S2</strain>
        <tissue evidence="3">Leaf</tissue>
    </source>
</reference>
<accession>A0A5N5GXA7</accession>
<keyword evidence="2" id="KW-1133">Transmembrane helix</keyword>
<gene>
    <name evidence="3" type="ORF">D8674_039435</name>
</gene>
<dbReference type="EMBL" id="SMOL01000363">
    <property type="protein sequence ID" value="KAB2619948.1"/>
    <property type="molecule type" value="Genomic_DNA"/>
</dbReference>
<proteinExistence type="predicted"/>
<sequence>MSKSGSPSDEGSPSSSSRFELVMLESLGPLLESCTKETLYDFRNCQTLTNISSSSFMSVGEPSFHQWRYCYKMRPVKACPGYAECALTRGNIKLFGRELADVEKVLRVPKDDRHLGKLQPLFQKYGFQPLVSECQRRAKSEQERGGTNTKKGKTPMLVPVDDILFHKGARKHRGRPAPRPKSQEKVLKITASKRAEAEAIRCAAAIVAGEERRLLPLLPTIDPIFPLTMKSTDQEGDPSSSRKRKYKEEVGNIHWKDLRVAMQPSSFRYVNNCLAGRRSTVDELGELLDENESDQVEWYKAKFKENNQLVNDARKTSKALGEAIRLKDQHFESLKRRNGENVRLKKQLEGTGKQLETTILEVSKVKGELDNALVEVSELKRIDPSSEDDSDNEASVGEQSQESEDGFGDTEDDGDDDAVETQSDIFKGLASDEDDSYSGLGTLLAQAQLGQQPLYQRQVRMKFLLLKFDMKCGMTKELRRRAYSIATLSGVVRTSPAPQPFWLDELSTYRVHTGNVGFTFRVSRGDEAAASGDVKLSQCYGPFDHSALKKGAHLSVALKMNLVKAATLPVRLWMSFEVTGSFMSIIALIFSGLHDITREAYQRRNRVIEQVFSYIKCFESFSKHDIDRRPRVYQDSSYIKCRVVSQASALSLLGGGVEDPPCKKARPRLVPVVVDFPGGDEFVCLSMPSFMEHSKELLLLLLEDLILYRYLVVLSL</sequence>
<protein>
    <submittedName>
        <fullName evidence="3">Uncharacterized protein</fullName>
    </submittedName>
</protein>
<dbReference type="Proteomes" id="UP000327157">
    <property type="component" value="Unassembled WGS sequence"/>
</dbReference>
<evidence type="ECO:0000256" key="2">
    <source>
        <dbReference type="SAM" id="Phobius"/>
    </source>
</evidence>
<feature type="compositionally biased region" description="Acidic residues" evidence="1">
    <location>
        <begin position="401"/>
        <end position="418"/>
    </location>
</feature>
<comment type="caution">
    <text evidence="3">The sequence shown here is derived from an EMBL/GenBank/DDBJ whole genome shotgun (WGS) entry which is preliminary data.</text>
</comment>